<gene>
    <name evidence="2" type="ORF">NDK47_10305</name>
</gene>
<reference evidence="2" key="1">
    <citation type="submission" date="2022-06" db="EMBL/GenBank/DDBJ databases">
        <title>Genome sequencing of Brevibacillus sp. BB3-R1.</title>
        <authorList>
            <person name="Heo J."/>
            <person name="Lee D."/>
            <person name="Won M."/>
            <person name="Han B.-H."/>
            <person name="Hong S.-B."/>
            <person name="Kwon S.-W."/>
        </authorList>
    </citation>
    <scope>NUCLEOTIDE SEQUENCE</scope>
    <source>
        <strain evidence="2">BB3-R1</strain>
    </source>
</reference>
<proteinExistence type="predicted"/>
<evidence type="ECO:0000256" key="1">
    <source>
        <dbReference type="PIRNR" id="PIRNR016897"/>
    </source>
</evidence>
<dbReference type="PIRSF" id="PIRSF016897">
    <property type="entry name" value="GlpP"/>
    <property type="match status" value="1"/>
</dbReference>
<evidence type="ECO:0000313" key="3">
    <source>
        <dbReference type="Proteomes" id="UP001056500"/>
    </source>
</evidence>
<dbReference type="InterPro" id="IPR006699">
    <property type="entry name" value="GlpP"/>
</dbReference>
<evidence type="ECO:0000313" key="2">
    <source>
        <dbReference type="EMBL" id="USG67635.1"/>
    </source>
</evidence>
<dbReference type="Proteomes" id="UP001056500">
    <property type="component" value="Chromosome"/>
</dbReference>
<accession>A0ABY4WKG7</accession>
<keyword evidence="1" id="KW-0319">Glycerol metabolism</keyword>
<dbReference type="EMBL" id="CP098755">
    <property type="protein sequence ID" value="USG67635.1"/>
    <property type="molecule type" value="Genomic_DNA"/>
</dbReference>
<dbReference type="Gene3D" id="3.20.20.70">
    <property type="entry name" value="Aldolase class I"/>
    <property type="match status" value="1"/>
</dbReference>
<dbReference type="RefSeq" id="WP_251874734.1">
    <property type="nucleotide sequence ID" value="NZ_CP098755.1"/>
</dbReference>
<comment type="function">
    <text evidence="1">Regulates expression of the glpD operon. In the presence of glycerol 3-phosphate (G3P) causes antitermination of transcription of glpD at the inverted repeat of the leader region to enhance its transcription. Binds and stabilizes glpD leader mRNA.</text>
</comment>
<dbReference type="Pfam" id="PF04309">
    <property type="entry name" value="G3P_antiterm"/>
    <property type="match status" value="1"/>
</dbReference>
<dbReference type="PANTHER" id="PTHR35787">
    <property type="entry name" value="GLYCEROL UPTAKE OPERON ANTITERMINATOR REGULATORY PROTEIN"/>
    <property type="match status" value="1"/>
</dbReference>
<keyword evidence="3" id="KW-1185">Reference proteome</keyword>
<dbReference type="InterPro" id="IPR013785">
    <property type="entry name" value="Aldolase_TIM"/>
</dbReference>
<dbReference type="PANTHER" id="PTHR35787:SF1">
    <property type="entry name" value="GLYCEROL UPTAKE OPERON ANTITERMINATOR REGULATORY PROTEIN"/>
    <property type="match status" value="1"/>
</dbReference>
<keyword evidence="1" id="KW-0804">Transcription</keyword>
<protein>
    <recommendedName>
        <fullName evidence="1">Glycerol uptake operon antiterminator regulatory protein</fullName>
    </recommendedName>
</protein>
<name>A0ABY4WKG7_9BACL</name>
<keyword evidence="1" id="KW-0805">Transcription regulation</keyword>
<sequence length="188" mass="20473">MYPIVDLVENETIAAVQSESDLEAALESPVNMIFLLTGSIFNIKELVDRTKAANKQVFLHMEFIEGIAPDKSGVGYVAKNIAPTGIISTRSNLIRVAKEMDLMAIQRIFLIDRNAVTKGIRVVEQSLPDAVEIMPGVMPRVIQEMTELTPLPIIAGGLIGTRQEINEALAAGALAVSVGTKELWYLPE</sequence>
<keyword evidence="1" id="KW-0694">RNA-binding</keyword>
<organism evidence="2 3">
    <name type="scientific">Brevibacillus ruminantium</name>
    <dbReference type="NCBI Taxonomy" id="2950604"/>
    <lineage>
        <taxon>Bacteria</taxon>
        <taxon>Bacillati</taxon>
        <taxon>Bacillota</taxon>
        <taxon>Bacilli</taxon>
        <taxon>Bacillales</taxon>
        <taxon>Paenibacillaceae</taxon>
        <taxon>Brevibacillus</taxon>
    </lineage>
</organism>
<dbReference type="SUPFAM" id="SSF110391">
    <property type="entry name" value="GlpP-like"/>
    <property type="match status" value="1"/>
</dbReference>